<evidence type="ECO:0000313" key="1">
    <source>
        <dbReference type="EMBL" id="KAJ8869982.1"/>
    </source>
</evidence>
<comment type="caution">
    <text evidence="1">The sequence shown here is derived from an EMBL/GenBank/DDBJ whole genome shotgun (WGS) entry which is preliminary data.</text>
</comment>
<dbReference type="EMBL" id="JARBHB010000013">
    <property type="protein sequence ID" value="KAJ8869982.1"/>
    <property type="molecule type" value="Genomic_DNA"/>
</dbReference>
<sequence length="385" mass="43562">MNASLNTEEPENVLPREFVQLSRPKKDGKGKYLTKKDISDTYDASLTNHMLVSVNETEELAPEDTLWQVSKSVKCFLPRLLEYLEDRIDGYLKKTQKCQIIKDNREKSSGAKTLSEHKLDEVCDALNTQLKDHDVPDLRQKVEAHQKAAEMTRTEMKNYMKCTTESTDLAVLTFDLQRTLPLPRITANIVFFLHGSCGYTTMGFMMEVRRKVTAISGWKGKLAVGHKSKNKPTVMEMKNGDFVGFACLEKKITNRKKDIEGKGSWLKTINIEFDKNKPYSLVLKTSFNSVGQEICLKIRNSSCVSSQDDVSGDNLQPLWSNGKPISAPKLSNLKSIMHLIPSDCRYSYDKLYTNGGTYVDIDGFGESLDFTLQTESIQKTEDCAF</sequence>
<accession>A0ABQ9GEQ5</accession>
<dbReference type="Proteomes" id="UP001159363">
    <property type="component" value="Chromosome 12"/>
</dbReference>
<proteinExistence type="predicted"/>
<reference evidence="1 2" key="1">
    <citation type="submission" date="2023-02" db="EMBL/GenBank/DDBJ databases">
        <title>LHISI_Scaffold_Assembly.</title>
        <authorList>
            <person name="Stuart O.P."/>
            <person name="Cleave R."/>
            <person name="Magrath M.J.L."/>
            <person name="Mikheyev A.S."/>
        </authorList>
    </citation>
    <scope>NUCLEOTIDE SEQUENCE [LARGE SCALE GENOMIC DNA]</scope>
    <source>
        <strain evidence="1">Daus_M_001</strain>
        <tissue evidence="1">Leg muscle</tissue>
    </source>
</reference>
<evidence type="ECO:0000313" key="2">
    <source>
        <dbReference type="Proteomes" id="UP001159363"/>
    </source>
</evidence>
<gene>
    <name evidence="1" type="ORF">PR048_028993</name>
</gene>
<protein>
    <submittedName>
        <fullName evidence="1">Uncharacterized protein</fullName>
    </submittedName>
</protein>
<organism evidence="1 2">
    <name type="scientific">Dryococelus australis</name>
    <dbReference type="NCBI Taxonomy" id="614101"/>
    <lineage>
        <taxon>Eukaryota</taxon>
        <taxon>Metazoa</taxon>
        <taxon>Ecdysozoa</taxon>
        <taxon>Arthropoda</taxon>
        <taxon>Hexapoda</taxon>
        <taxon>Insecta</taxon>
        <taxon>Pterygota</taxon>
        <taxon>Neoptera</taxon>
        <taxon>Polyneoptera</taxon>
        <taxon>Phasmatodea</taxon>
        <taxon>Verophasmatodea</taxon>
        <taxon>Anareolatae</taxon>
        <taxon>Phasmatidae</taxon>
        <taxon>Eurycanthinae</taxon>
        <taxon>Dryococelus</taxon>
    </lineage>
</organism>
<keyword evidence="2" id="KW-1185">Reference proteome</keyword>
<name>A0ABQ9GEQ5_9NEOP</name>